<feature type="transmembrane region" description="Helical" evidence="6">
    <location>
        <begin position="27"/>
        <end position="47"/>
    </location>
</feature>
<keyword evidence="9" id="KW-1185">Reference proteome</keyword>
<feature type="transmembrane region" description="Helical" evidence="6">
    <location>
        <begin position="225"/>
        <end position="241"/>
    </location>
</feature>
<gene>
    <name evidence="8" type="ORF">N0V93_002167</name>
</gene>
<dbReference type="InterPro" id="IPR049326">
    <property type="entry name" value="Rhodopsin_dom_fungi"/>
</dbReference>
<proteinExistence type="inferred from homology"/>
<dbReference type="EMBL" id="JAPEVB010000002">
    <property type="protein sequence ID" value="KAJ4392963.1"/>
    <property type="molecule type" value="Genomic_DNA"/>
</dbReference>
<evidence type="ECO:0000256" key="4">
    <source>
        <dbReference type="ARBA" id="ARBA00023136"/>
    </source>
</evidence>
<sequence>MVSTTMSDDELRALAAIQTPIQPKGPALAFIIVSAISYVLALIAIILRVYARAFRKKTGRSIWGWDDTFAVLGMIAYSFVFAFSIFAATYGLGTPDDELSQPLALRGLQYNTWWEVSYCISISFTRTSIGIAVHRIAVQRSHRLACWGLILVSNLTYLVGMIWALSHCNGKDALRDALSGTCTGDSIIMPLSYIVLITAALCDAGFVVVPFLVVRNLQMRPRLKYTLMAVMAMGSLAAVFSTARLPWVPYMPVKYGTLYEGVFMCILSMVENMIGLVFGSLPAIGKMLRLYDRTNKTPAVKPFERLGDYSFGGTPFTPLGGSTELNQLRLVPSGQGESRTRIWSEFNTVATTLLDAVEEESLPKSPGRIEKQFSFAVEELRERGSR</sequence>
<protein>
    <recommendedName>
        <fullName evidence="7">Rhodopsin domain-containing protein</fullName>
    </recommendedName>
</protein>
<dbReference type="AlphaFoldDB" id="A0A9W8YW46"/>
<evidence type="ECO:0000313" key="9">
    <source>
        <dbReference type="Proteomes" id="UP001140453"/>
    </source>
</evidence>
<feature type="transmembrane region" description="Helical" evidence="6">
    <location>
        <begin position="186"/>
        <end position="213"/>
    </location>
</feature>
<dbReference type="Proteomes" id="UP001140453">
    <property type="component" value="Unassembled WGS sequence"/>
</dbReference>
<feature type="transmembrane region" description="Helical" evidence="6">
    <location>
        <begin position="112"/>
        <end position="132"/>
    </location>
</feature>
<comment type="caution">
    <text evidence="8">The sequence shown here is derived from an EMBL/GenBank/DDBJ whole genome shotgun (WGS) entry which is preliminary data.</text>
</comment>
<organism evidence="8 9">
    <name type="scientific">Gnomoniopsis smithogilvyi</name>
    <dbReference type="NCBI Taxonomy" id="1191159"/>
    <lineage>
        <taxon>Eukaryota</taxon>
        <taxon>Fungi</taxon>
        <taxon>Dikarya</taxon>
        <taxon>Ascomycota</taxon>
        <taxon>Pezizomycotina</taxon>
        <taxon>Sordariomycetes</taxon>
        <taxon>Sordariomycetidae</taxon>
        <taxon>Diaporthales</taxon>
        <taxon>Gnomoniaceae</taxon>
        <taxon>Gnomoniopsis</taxon>
    </lineage>
</organism>
<evidence type="ECO:0000256" key="6">
    <source>
        <dbReference type="SAM" id="Phobius"/>
    </source>
</evidence>
<name>A0A9W8YW46_9PEZI</name>
<evidence type="ECO:0000256" key="5">
    <source>
        <dbReference type="ARBA" id="ARBA00038359"/>
    </source>
</evidence>
<accession>A0A9W8YW46</accession>
<feature type="transmembrane region" description="Helical" evidence="6">
    <location>
        <begin position="68"/>
        <end position="92"/>
    </location>
</feature>
<dbReference type="Pfam" id="PF20684">
    <property type="entry name" value="Fung_rhodopsin"/>
    <property type="match status" value="1"/>
</dbReference>
<feature type="transmembrane region" description="Helical" evidence="6">
    <location>
        <begin position="261"/>
        <end position="284"/>
    </location>
</feature>
<dbReference type="PANTHER" id="PTHR33048:SF15">
    <property type="entry name" value="INTEGRAL MEMBRANE PROTEIN"/>
    <property type="match status" value="1"/>
</dbReference>
<keyword evidence="4 6" id="KW-0472">Membrane</keyword>
<dbReference type="OrthoDB" id="3897607at2759"/>
<evidence type="ECO:0000256" key="2">
    <source>
        <dbReference type="ARBA" id="ARBA00022692"/>
    </source>
</evidence>
<feature type="transmembrane region" description="Helical" evidence="6">
    <location>
        <begin position="144"/>
        <end position="166"/>
    </location>
</feature>
<keyword evidence="2 6" id="KW-0812">Transmembrane</keyword>
<evidence type="ECO:0000313" key="8">
    <source>
        <dbReference type="EMBL" id="KAJ4392963.1"/>
    </source>
</evidence>
<evidence type="ECO:0000256" key="3">
    <source>
        <dbReference type="ARBA" id="ARBA00022989"/>
    </source>
</evidence>
<dbReference type="PANTHER" id="PTHR33048">
    <property type="entry name" value="PTH11-LIKE INTEGRAL MEMBRANE PROTEIN (AFU_ORTHOLOGUE AFUA_5G11245)"/>
    <property type="match status" value="1"/>
</dbReference>
<keyword evidence="3 6" id="KW-1133">Transmembrane helix</keyword>
<evidence type="ECO:0000259" key="7">
    <source>
        <dbReference type="Pfam" id="PF20684"/>
    </source>
</evidence>
<comment type="subcellular location">
    <subcellularLocation>
        <location evidence="1">Membrane</location>
        <topology evidence="1">Multi-pass membrane protein</topology>
    </subcellularLocation>
</comment>
<evidence type="ECO:0000256" key="1">
    <source>
        <dbReference type="ARBA" id="ARBA00004141"/>
    </source>
</evidence>
<dbReference type="GO" id="GO:0016020">
    <property type="term" value="C:membrane"/>
    <property type="evidence" value="ECO:0007669"/>
    <property type="project" value="UniProtKB-SubCell"/>
</dbReference>
<reference evidence="8" key="1">
    <citation type="submission" date="2022-10" db="EMBL/GenBank/DDBJ databases">
        <title>Tapping the CABI collections for fungal endophytes: first genome assemblies for Collariella, Neodidymelliopsis, Ascochyta clinopodiicola, Didymella pomorum, Didymosphaeria variabile, Neocosmospora piperis and Neocucurbitaria cava.</title>
        <authorList>
            <person name="Hill R."/>
        </authorList>
    </citation>
    <scope>NUCLEOTIDE SEQUENCE</scope>
    <source>
        <strain evidence="8">IMI 355082</strain>
    </source>
</reference>
<dbReference type="InterPro" id="IPR052337">
    <property type="entry name" value="SAT4-like"/>
</dbReference>
<comment type="similarity">
    <text evidence="5">Belongs to the SAT4 family.</text>
</comment>
<feature type="domain" description="Rhodopsin" evidence="7">
    <location>
        <begin position="47"/>
        <end position="289"/>
    </location>
</feature>